<keyword evidence="2" id="KW-0472">Membrane</keyword>
<dbReference type="SMART" id="SM00052">
    <property type="entry name" value="EAL"/>
    <property type="match status" value="1"/>
</dbReference>
<dbReference type="NCBIfam" id="TIGR00229">
    <property type="entry name" value="sensory_box"/>
    <property type="match status" value="1"/>
</dbReference>
<dbReference type="InterPro" id="IPR052155">
    <property type="entry name" value="Biofilm_reg_signaling"/>
</dbReference>
<dbReference type="SMART" id="SM00267">
    <property type="entry name" value="GGDEF"/>
    <property type="match status" value="1"/>
</dbReference>
<dbReference type="PROSITE" id="PS50883">
    <property type="entry name" value="EAL"/>
    <property type="match status" value="1"/>
</dbReference>
<dbReference type="PANTHER" id="PTHR44757">
    <property type="entry name" value="DIGUANYLATE CYCLASE DGCP"/>
    <property type="match status" value="1"/>
</dbReference>
<evidence type="ECO:0000313" key="8">
    <source>
        <dbReference type="Proteomes" id="UP000638188"/>
    </source>
</evidence>
<dbReference type="InterPro" id="IPR000700">
    <property type="entry name" value="PAS-assoc_C"/>
</dbReference>
<keyword evidence="8" id="KW-1185">Reference proteome</keyword>
<dbReference type="InterPro" id="IPR035919">
    <property type="entry name" value="EAL_sf"/>
</dbReference>
<keyword evidence="1" id="KW-0808">Transferase</keyword>
<name>A0ABQ1PRK7_9GAMM</name>
<keyword evidence="1" id="KW-0418">Kinase</keyword>
<evidence type="ECO:0000259" key="5">
    <source>
        <dbReference type="PROSITE" id="PS50883"/>
    </source>
</evidence>
<evidence type="ECO:0000259" key="6">
    <source>
        <dbReference type="PROSITE" id="PS50887"/>
    </source>
</evidence>
<feature type="domain" description="GGDEF" evidence="6">
    <location>
        <begin position="478"/>
        <end position="616"/>
    </location>
</feature>
<proteinExistence type="predicted"/>
<dbReference type="Pfam" id="PF08448">
    <property type="entry name" value="PAS_4"/>
    <property type="match status" value="1"/>
</dbReference>
<dbReference type="InterPro" id="IPR000160">
    <property type="entry name" value="GGDEF_dom"/>
</dbReference>
<dbReference type="Pfam" id="PF00497">
    <property type="entry name" value="SBP_bac_3"/>
    <property type="match status" value="1"/>
</dbReference>
<evidence type="ECO:0000256" key="2">
    <source>
        <dbReference type="SAM" id="Phobius"/>
    </source>
</evidence>
<dbReference type="Gene3D" id="3.30.450.20">
    <property type="entry name" value="PAS domain"/>
    <property type="match status" value="1"/>
</dbReference>
<feature type="domain" description="EAL" evidence="5">
    <location>
        <begin position="625"/>
        <end position="875"/>
    </location>
</feature>
<keyword evidence="2" id="KW-1133">Transmembrane helix</keyword>
<evidence type="ECO:0008006" key="9">
    <source>
        <dbReference type="Google" id="ProtNLM"/>
    </source>
</evidence>
<dbReference type="SUPFAM" id="SSF53850">
    <property type="entry name" value="Periplasmic binding protein-like II"/>
    <property type="match status" value="1"/>
</dbReference>
<evidence type="ECO:0000259" key="4">
    <source>
        <dbReference type="PROSITE" id="PS50113"/>
    </source>
</evidence>
<dbReference type="InterPro" id="IPR035965">
    <property type="entry name" value="PAS-like_dom_sf"/>
</dbReference>
<reference evidence="8" key="1">
    <citation type="journal article" date="2019" name="Int. J. Syst. Evol. Microbiol.">
        <title>The Global Catalogue of Microorganisms (GCM) 10K type strain sequencing project: providing services to taxonomists for standard genome sequencing and annotation.</title>
        <authorList>
            <consortium name="The Broad Institute Genomics Platform"/>
            <consortium name="The Broad Institute Genome Sequencing Center for Infectious Disease"/>
            <person name="Wu L."/>
            <person name="Ma J."/>
        </authorList>
    </citation>
    <scope>NUCLEOTIDE SEQUENCE [LARGE SCALE GENOMIC DNA]</scope>
    <source>
        <strain evidence="8">CGMCC 1.12482</strain>
    </source>
</reference>
<dbReference type="InterPro" id="IPR001633">
    <property type="entry name" value="EAL_dom"/>
</dbReference>
<dbReference type="Gene3D" id="3.30.70.270">
    <property type="match status" value="1"/>
</dbReference>
<dbReference type="NCBIfam" id="TIGR00254">
    <property type="entry name" value="GGDEF"/>
    <property type="match status" value="1"/>
</dbReference>
<dbReference type="InterPro" id="IPR001638">
    <property type="entry name" value="Solute-binding_3/MltF_N"/>
</dbReference>
<keyword evidence="2" id="KW-0812">Transmembrane</keyword>
<feature type="transmembrane region" description="Helical" evidence="2">
    <location>
        <begin position="284"/>
        <end position="306"/>
    </location>
</feature>
<dbReference type="CDD" id="cd01949">
    <property type="entry name" value="GGDEF"/>
    <property type="match status" value="1"/>
</dbReference>
<evidence type="ECO:0000313" key="7">
    <source>
        <dbReference type="EMBL" id="GGD01879.1"/>
    </source>
</evidence>
<dbReference type="Proteomes" id="UP000638188">
    <property type="component" value="Unassembled WGS sequence"/>
</dbReference>
<dbReference type="Pfam" id="PF00990">
    <property type="entry name" value="GGDEF"/>
    <property type="match status" value="1"/>
</dbReference>
<feature type="domain" description="PAC" evidence="4">
    <location>
        <begin position="392"/>
        <end position="446"/>
    </location>
</feature>
<dbReference type="Gene3D" id="3.40.190.10">
    <property type="entry name" value="Periplasmic binding protein-like II"/>
    <property type="match status" value="2"/>
</dbReference>
<dbReference type="PANTHER" id="PTHR44757:SF2">
    <property type="entry name" value="BIOFILM ARCHITECTURE MAINTENANCE PROTEIN MBAA"/>
    <property type="match status" value="1"/>
</dbReference>
<dbReference type="InterPro" id="IPR043128">
    <property type="entry name" value="Rev_trsase/Diguanyl_cyclase"/>
</dbReference>
<dbReference type="Gene3D" id="3.20.20.450">
    <property type="entry name" value="EAL domain"/>
    <property type="match status" value="1"/>
</dbReference>
<dbReference type="SUPFAM" id="SSF141868">
    <property type="entry name" value="EAL domain-like"/>
    <property type="match status" value="1"/>
</dbReference>
<dbReference type="SUPFAM" id="SSF55785">
    <property type="entry name" value="PYP-like sensor domain (PAS domain)"/>
    <property type="match status" value="1"/>
</dbReference>
<dbReference type="Pfam" id="PF00563">
    <property type="entry name" value="EAL"/>
    <property type="match status" value="1"/>
</dbReference>
<dbReference type="SMART" id="SM00062">
    <property type="entry name" value="PBPb"/>
    <property type="match status" value="1"/>
</dbReference>
<evidence type="ECO:0000259" key="3">
    <source>
        <dbReference type="PROSITE" id="PS50112"/>
    </source>
</evidence>
<dbReference type="EMBL" id="BMFF01000004">
    <property type="protein sequence ID" value="GGD01879.1"/>
    <property type="molecule type" value="Genomic_DNA"/>
</dbReference>
<dbReference type="InterPro" id="IPR000014">
    <property type="entry name" value="PAS"/>
</dbReference>
<dbReference type="SMART" id="SM00091">
    <property type="entry name" value="PAS"/>
    <property type="match status" value="1"/>
</dbReference>
<dbReference type="CDD" id="cd01948">
    <property type="entry name" value="EAL"/>
    <property type="match status" value="1"/>
</dbReference>
<dbReference type="Pfam" id="PF09084">
    <property type="entry name" value="NMT1"/>
    <property type="match status" value="1"/>
</dbReference>
<dbReference type="RefSeq" id="WP_223825395.1">
    <property type="nucleotide sequence ID" value="NZ_BMFF01000004.1"/>
</dbReference>
<dbReference type="InterPro" id="IPR013656">
    <property type="entry name" value="PAS_4"/>
</dbReference>
<protein>
    <recommendedName>
        <fullName evidence="9">Periplasmic sensor diguanylate cyclase/phosphodiesterase</fullName>
    </recommendedName>
</protein>
<dbReference type="SUPFAM" id="SSF55073">
    <property type="entry name" value="Nucleotide cyclase"/>
    <property type="match status" value="1"/>
</dbReference>
<accession>A0ABQ1PRK7</accession>
<organism evidence="7 8">
    <name type="scientific">Halopseudomonas salina</name>
    <dbReference type="NCBI Taxonomy" id="1323744"/>
    <lineage>
        <taxon>Bacteria</taxon>
        <taxon>Pseudomonadati</taxon>
        <taxon>Pseudomonadota</taxon>
        <taxon>Gammaproteobacteria</taxon>
        <taxon>Pseudomonadales</taxon>
        <taxon>Pseudomonadaceae</taxon>
        <taxon>Halopseudomonas</taxon>
    </lineage>
</organism>
<dbReference type="InterPro" id="IPR029787">
    <property type="entry name" value="Nucleotide_cyclase"/>
</dbReference>
<comment type="caution">
    <text evidence="7">The sequence shown here is derived from an EMBL/GenBank/DDBJ whole genome shotgun (WGS) entry which is preliminary data.</text>
</comment>
<evidence type="ECO:0000256" key="1">
    <source>
        <dbReference type="ARBA" id="ARBA00022777"/>
    </source>
</evidence>
<sequence length="875" mass="98346">MDRIRLSGKFVYLTRHARAAVAPGWRTRKLAATILAIMISLLSTLVISAPQKSLNIGVYQNPPKLFLDDKGKLSGIFGDLFNEIASREDWTITPVPCEWDQCLNLLETGAIDIMPDVAHSEFRARTLDFHDTPALHSWSQIYQRARGGIRAIPDLDGKRVAVLTGSVQERYLTQLADNFGVTVTWMSVSNYAAGFALLANGEVDAAVSNHHYGDRQAITMGIEATPIIFQPARLFYTGSGGRHLNELAAIEAYLIRWQADPDSPYHEILHRWSQRNSLLAIPPYMIGLLLLLALGLVIALIFNLLLRHRVDLHTRDLKTSKQRLNTILDSVQAHIYIKDEELRYQYANQRLCGLLGKTPTEVLGKTDRELFESETAERRHYSDRLVLERGARSANEELSELCDEGTQRTFISVKIPLRDADDRVYGLCGIDTEITEYRNIQKAIHQLAFYDPLTDLPNRGLFLDRVRHALANQEQTGFEGALLFIDLDNFKNLNDSLGHEKGDQLLKLIADRLREGMRPTDSLARLGGDEFVLLVEGLHQQLNEAADQAKILAQVTMDRISVPLQIGRTSHVATASIGIVMFCDGLNNPEELLKRAELAMYEAKQRGRNNLQFFNPIMQAEASRRASIEADLRKAIELDQLQLHVQPQVDHTGRILGMEALLRWTHPDEGLIPPGSFIPIAESSGLIISLGEWVLREACTLLDEWAQSPETADRTLAVNISPKQFRHPGFVQTVLTLLDESHFDPRRLELELTESLLVEDVQDTAERMRILGERGVRFSLDDFGTGYASLGYLKRLPLFQLKIDQSFVRDVLTDPNDMAIVSTIVALGNSLDLRVIAEGVETEAQRDRLLQLGCLFYQGYYFGRPAPAVRRVASA</sequence>
<dbReference type="PROSITE" id="PS50887">
    <property type="entry name" value="GGDEF"/>
    <property type="match status" value="1"/>
</dbReference>
<feature type="domain" description="PAS" evidence="3">
    <location>
        <begin position="320"/>
        <end position="390"/>
    </location>
</feature>
<dbReference type="PROSITE" id="PS50113">
    <property type="entry name" value="PAC"/>
    <property type="match status" value="1"/>
</dbReference>
<gene>
    <name evidence="7" type="ORF">GCM10007418_21410</name>
</gene>
<dbReference type="PROSITE" id="PS50112">
    <property type="entry name" value="PAS"/>
    <property type="match status" value="1"/>
</dbReference>
<dbReference type="InterPro" id="IPR015168">
    <property type="entry name" value="SsuA/THI5"/>
</dbReference>